<evidence type="ECO:0000256" key="2">
    <source>
        <dbReference type="ARBA" id="ARBA00012682"/>
    </source>
</evidence>
<dbReference type="InterPro" id="IPR036324">
    <property type="entry name" value="Mn/Fe_SOD_N_sf"/>
</dbReference>
<dbReference type="InterPro" id="IPR036314">
    <property type="entry name" value="SOD_C_sf"/>
</dbReference>
<dbReference type="GO" id="GO:0046872">
    <property type="term" value="F:metal ion binding"/>
    <property type="evidence" value="ECO:0007669"/>
    <property type="project" value="UniProtKB-KW"/>
</dbReference>
<dbReference type="RefSeq" id="WP_004428356.1">
    <property type="nucleotide sequence ID" value="NZ_ALPT02000008.1"/>
</dbReference>
<evidence type="ECO:0000313" key="9">
    <source>
        <dbReference type="Proteomes" id="UP000002754"/>
    </source>
</evidence>
<dbReference type="PANTHER" id="PTHR11404:SF6">
    <property type="entry name" value="SUPEROXIDE DISMUTASE [MN], MITOCHONDRIAL"/>
    <property type="match status" value="1"/>
</dbReference>
<comment type="caution">
    <text evidence="7">The sequence shown here is derived from an EMBL/GenBank/DDBJ whole genome shotgun (WGS) entry which is preliminary data.</text>
</comment>
<evidence type="ECO:0000259" key="6">
    <source>
        <dbReference type="Pfam" id="PF02777"/>
    </source>
</evidence>
<accession>A0A094WR77</accession>
<name>A0A094WR77_ALKAL</name>
<dbReference type="InterPro" id="IPR019832">
    <property type="entry name" value="Mn/Fe_SOD_C"/>
</dbReference>
<dbReference type="SUPFAM" id="SSF54719">
    <property type="entry name" value="Fe,Mn superoxide dismutase (SOD), C-terminal domain"/>
    <property type="match status" value="1"/>
</dbReference>
<dbReference type="InterPro" id="IPR019831">
    <property type="entry name" value="Mn/Fe_SOD_N"/>
</dbReference>
<dbReference type="Proteomes" id="UP000297014">
    <property type="component" value="Unassembled WGS sequence"/>
</dbReference>
<evidence type="ECO:0000313" key="7">
    <source>
        <dbReference type="EMBL" id="KGA98568.1"/>
    </source>
</evidence>
<dbReference type="EMBL" id="JALP01000256">
    <property type="protein sequence ID" value="THG89169.1"/>
    <property type="molecule type" value="Genomic_DNA"/>
</dbReference>
<dbReference type="PRINTS" id="PR01703">
    <property type="entry name" value="MNSODISMTASE"/>
</dbReference>
<keyword evidence="4" id="KW-0560">Oxidoreductase</keyword>
<evidence type="ECO:0000313" key="8">
    <source>
        <dbReference type="EMBL" id="THG89169.1"/>
    </source>
</evidence>
<dbReference type="OrthoDB" id="9803125at2"/>
<dbReference type="PROSITE" id="PS00088">
    <property type="entry name" value="SOD_MN"/>
    <property type="match status" value="1"/>
</dbReference>
<dbReference type="Pfam" id="PF00081">
    <property type="entry name" value="Sod_Fe_N"/>
    <property type="match status" value="1"/>
</dbReference>
<keyword evidence="3" id="KW-0479">Metal-binding</keyword>
<dbReference type="Proteomes" id="UP000002754">
    <property type="component" value="Unassembled WGS sequence"/>
</dbReference>
<dbReference type="InterPro" id="IPR001189">
    <property type="entry name" value="Mn/Fe_SOD"/>
</dbReference>
<sequence>MSSYLEEVQKWYEENKEQIEQELQLLEGREKEEFVQLLAQIETALAVEREKQSVDEQYVSELVAKAYTLSQQHKRIVQAEEREPVVPIGGHQLPPLSYSYDALEPYIAKEIMYLHHDKHHQSYVDGLNKAENKMKEARQTGDFDLIKHWEREAAFHGAGHYLHSIFWEVMAPDGGGKPEGALLQAIERDFGSFEQMKTHFTEAADQVEGGGWVMLVFAPRAGRLEILQAEKHQNLSQQDMIPLLVLDVWEHAYYLQYLNEKKDYVEQWWNIVNWPAVTNRFQQAKTIRWTLA</sequence>
<feature type="domain" description="Manganese/iron superoxide dismutase C-terminal" evidence="6">
    <location>
        <begin position="178"/>
        <end position="280"/>
    </location>
</feature>
<dbReference type="FunFam" id="3.55.40.20:FF:000004">
    <property type="entry name" value="Superoxide dismutase [Fe]"/>
    <property type="match status" value="1"/>
</dbReference>
<evidence type="ECO:0000259" key="5">
    <source>
        <dbReference type="Pfam" id="PF00081"/>
    </source>
</evidence>
<dbReference type="InterPro" id="IPR019833">
    <property type="entry name" value="Mn/Fe_SOD_BS"/>
</dbReference>
<protein>
    <recommendedName>
        <fullName evidence="2">superoxide dismutase</fullName>
        <ecNumber evidence="2">1.15.1.1</ecNumber>
    </recommendedName>
</protein>
<dbReference type="Gene3D" id="3.55.40.20">
    <property type="entry name" value="Iron/manganese superoxide dismutase, C-terminal domain"/>
    <property type="match status" value="1"/>
</dbReference>
<organism evidence="7 9">
    <name type="scientific">Alkalihalobacillus alcalophilus ATCC 27647 = CGMCC 1.3604</name>
    <dbReference type="NCBI Taxonomy" id="1218173"/>
    <lineage>
        <taxon>Bacteria</taxon>
        <taxon>Bacillati</taxon>
        <taxon>Bacillota</taxon>
        <taxon>Bacilli</taxon>
        <taxon>Bacillales</taxon>
        <taxon>Bacillaceae</taxon>
        <taxon>Alkalihalobacillus</taxon>
    </lineage>
</organism>
<dbReference type="InterPro" id="IPR050265">
    <property type="entry name" value="Fe/Mn_Superoxide_Dismutase"/>
</dbReference>
<dbReference type="eggNOG" id="COG0605">
    <property type="taxonomic scope" value="Bacteria"/>
</dbReference>
<dbReference type="PANTHER" id="PTHR11404">
    <property type="entry name" value="SUPEROXIDE DISMUTASE 2"/>
    <property type="match status" value="1"/>
</dbReference>
<dbReference type="EMBL" id="ALPT02000008">
    <property type="protein sequence ID" value="KGA98568.1"/>
    <property type="molecule type" value="Genomic_DNA"/>
</dbReference>
<evidence type="ECO:0000313" key="10">
    <source>
        <dbReference type="Proteomes" id="UP000297014"/>
    </source>
</evidence>
<comment type="similarity">
    <text evidence="1">Belongs to the iron/manganese superoxide dismutase family.</text>
</comment>
<dbReference type="EC" id="1.15.1.1" evidence="2"/>
<evidence type="ECO:0000256" key="4">
    <source>
        <dbReference type="ARBA" id="ARBA00023002"/>
    </source>
</evidence>
<keyword evidence="9" id="KW-1185">Reference proteome</keyword>
<dbReference type="AlphaFoldDB" id="A0A094WR77"/>
<dbReference type="GO" id="GO:0004784">
    <property type="term" value="F:superoxide dismutase activity"/>
    <property type="evidence" value="ECO:0007669"/>
    <property type="project" value="UniProtKB-EC"/>
</dbReference>
<evidence type="ECO:0000256" key="3">
    <source>
        <dbReference type="ARBA" id="ARBA00022723"/>
    </source>
</evidence>
<dbReference type="FunFam" id="1.10.287.990:FF:000001">
    <property type="entry name" value="Superoxide dismutase"/>
    <property type="match status" value="1"/>
</dbReference>
<proteinExistence type="inferred from homology"/>
<dbReference type="SUPFAM" id="SSF46609">
    <property type="entry name" value="Fe,Mn superoxide dismutase (SOD), N-terminal domain"/>
    <property type="match status" value="1"/>
</dbReference>
<feature type="domain" description="Manganese/iron superoxide dismutase N-terminal" evidence="5">
    <location>
        <begin position="91"/>
        <end position="171"/>
    </location>
</feature>
<reference evidence="7 9" key="1">
    <citation type="journal article" date="2014" name="Genome Announc.">
        <title>Draft Genome Sequence of Bacillus alcalophilus AV1934, a Classic Alkaliphile Isolated from Human Feces in 1934.</title>
        <authorList>
            <person name="Attie O."/>
            <person name="Jayaprakash A."/>
            <person name="Shah H."/>
            <person name="Paulsen I.T."/>
            <person name="Morino M."/>
            <person name="Takahashi Y."/>
            <person name="Narumi I."/>
            <person name="Sachidanandam R."/>
            <person name="Satoh K."/>
            <person name="Ito M."/>
            <person name="Krulwich T.A."/>
        </authorList>
    </citation>
    <scope>NUCLEOTIDE SEQUENCE [LARGE SCALE GENOMIC DNA]</scope>
    <source>
        <strain evidence="7 9">AV1934</strain>
    </source>
</reference>
<dbReference type="Gene3D" id="1.10.287.990">
    <property type="entry name" value="Fe,Mn superoxide dismutase (SOD) domain"/>
    <property type="match status" value="1"/>
</dbReference>
<dbReference type="STRING" id="1218173.BALCAV_0203515"/>
<reference evidence="8 10" key="2">
    <citation type="submission" date="2014-01" db="EMBL/GenBank/DDBJ databases">
        <title>Draft genome sequencing of Bacillus alcalophilus CGMCC 1.3604.</title>
        <authorList>
            <person name="Yang J."/>
            <person name="Diao L."/>
            <person name="Yang S."/>
        </authorList>
    </citation>
    <scope>NUCLEOTIDE SEQUENCE [LARGE SCALE GENOMIC DNA]</scope>
    <source>
        <strain evidence="8 10">CGMCC 1.3604</strain>
    </source>
</reference>
<dbReference type="Pfam" id="PF02777">
    <property type="entry name" value="Sod_Fe_C"/>
    <property type="match status" value="1"/>
</dbReference>
<evidence type="ECO:0000256" key="1">
    <source>
        <dbReference type="ARBA" id="ARBA00008714"/>
    </source>
</evidence>
<gene>
    <name evidence="8" type="ORF">AJ85_19140</name>
    <name evidence="7" type="ORF">BALCAV_0203515</name>
</gene>